<dbReference type="VEuPathDB" id="FungiDB:FOMG_15360"/>
<gene>
    <name evidence="2" type="ORF">BFJ69_g17205</name>
</gene>
<evidence type="ECO:0000259" key="1">
    <source>
        <dbReference type="Pfam" id="PF01408"/>
    </source>
</evidence>
<dbReference type="Proteomes" id="UP000285084">
    <property type="component" value="Unassembled WGS sequence"/>
</dbReference>
<dbReference type="GO" id="GO:0000166">
    <property type="term" value="F:nucleotide binding"/>
    <property type="evidence" value="ECO:0007669"/>
    <property type="project" value="InterPro"/>
</dbReference>
<dbReference type="Pfam" id="PF01408">
    <property type="entry name" value="GFO_IDH_MocA"/>
    <property type="match status" value="1"/>
</dbReference>
<sequence length="146" mass="16248">MLPKGSNINVVYIASPNSLHYEQGVKALNAGKHVTMEKPFASNMKELEALYKLADSKGLLILEAYRHIQEPNFKRQMAMYSPLFGDITENNVPNVASPKFSGGFCGIWVAVLSYSLSDSLENPPFLVDRNTAILVEYKPIEGQIKQ</sequence>
<dbReference type="VEuPathDB" id="FungiDB:HZS61_006085"/>
<dbReference type="PANTHER" id="PTHR43054">
    <property type="match status" value="1"/>
</dbReference>
<organism evidence="2 3">
    <name type="scientific">Fusarium oxysporum</name>
    <name type="common">Fusarium vascular wilt</name>
    <dbReference type="NCBI Taxonomy" id="5507"/>
    <lineage>
        <taxon>Eukaryota</taxon>
        <taxon>Fungi</taxon>
        <taxon>Dikarya</taxon>
        <taxon>Ascomycota</taxon>
        <taxon>Pezizomycotina</taxon>
        <taxon>Sordariomycetes</taxon>
        <taxon>Hypocreomycetidae</taxon>
        <taxon>Hypocreales</taxon>
        <taxon>Nectriaceae</taxon>
        <taxon>Fusarium</taxon>
        <taxon>Fusarium oxysporum species complex</taxon>
    </lineage>
</organism>
<dbReference type="VEuPathDB" id="FungiDB:FOXG_09927"/>
<dbReference type="Gene3D" id="3.40.50.720">
    <property type="entry name" value="NAD(P)-binding Rossmann-like Domain"/>
    <property type="match status" value="1"/>
</dbReference>
<accession>A0A420M8Z7</accession>
<dbReference type="PANTHER" id="PTHR43054:SF1">
    <property type="entry name" value="SCYLLO-INOSITOL 2-DEHYDROGENASE (NADP(+)) IOLU"/>
    <property type="match status" value="1"/>
</dbReference>
<dbReference type="InterPro" id="IPR000683">
    <property type="entry name" value="Gfo/Idh/MocA-like_OxRdtase_N"/>
</dbReference>
<dbReference type="AlphaFoldDB" id="A0A420M8Z7"/>
<protein>
    <recommendedName>
        <fullName evidence="1">Gfo/Idh/MocA-like oxidoreductase N-terminal domain-containing protein</fullName>
    </recommendedName>
</protein>
<dbReference type="SUPFAM" id="SSF51735">
    <property type="entry name" value="NAD(P)-binding Rossmann-fold domains"/>
    <property type="match status" value="1"/>
</dbReference>
<dbReference type="VEuPathDB" id="FungiDB:FOIG_08710"/>
<evidence type="ECO:0000313" key="2">
    <source>
        <dbReference type="EMBL" id="RKK60606.1"/>
    </source>
</evidence>
<reference evidence="2 3" key="1">
    <citation type="journal article" date="2018" name="Sci. Rep.">
        <title>Characterisation of pathogen-specific regions and novel effector candidates in Fusarium oxysporum f. sp. cepae.</title>
        <authorList>
            <person name="Armitage A.D."/>
            <person name="Taylor A."/>
            <person name="Sobczyk M.K."/>
            <person name="Baxter L."/>
            <person name="Greenfield B.P."/>
            <person name="Bates H.J."/>
            <person name="Wilson F."/>
            <person name="Jackson A.C."/>
            <person name="Ott S."/>
            <person name="Harrison R.J."/>
            <person name="Clarkson J.P."/>
        </authorList>
    </citation>
    <scope>NUCLEOTIDE SEQUENCE [LARGE SCALE GENOMIC DNA]</scope>
    <source>
        <strain evidence="2 3">Fo_A13</strain>
    </source>
</reference>
<dbReference type="VEuPathDB" id="FungiDB:FOC4_g10009924"/>
<dbReference type="InterPro" id="IPR036291">
    <property type="entry name" value="NAD(P)-bd_dom_sf"/>
</dbReference>
<feature type="domain" description="Gfo/Idh/MocA-like oxidoreductase N-terminal" evidence="1">
    <location>
        <begin position="3"/>
        <end position="61"/>
    </location>
</feature>
<dbReference type="EMBL" id="MRCX01000696">
    <property type="protein sequence ID" value="RKK60606.1"/>
    <property type="molecule type" value="Genomic_DNA"/>
</dbReference>
<proteinExistence type="predicted"/>
<dbReference type="VEuPathDB" id="FungiDB:FOC1_g10000984"/>
<name>A0A420M8Z7_FUSOX</name>
<comment type="caution">
    <text evidence="2">The sequence shown here is derived from an EMBL/GenBank/DDBJ whole genome shotgun (WGS) entry which is preliminary data.</text>
</comment>
<dbReference type="VEuPathDB" id="FungiDB:FOZG_14193"/>
<evidence type="ECO:0000313" key="3">
    <source>
        <dbReference type="Proteomes" id="UP000285084"/>
    </source>
</evidence>